<evidence type="ECO:0000313" key="2">
    <source>
        <dbReference type="RefSeq" id="XP_075092556.1"/>
    </source>
</evidence>
<dbReference type="Proteomes" id="UP000790787">
    <property type="component" value="Chromosome 18"/>
</dbReference>
<keyword evidence="1" id="KW-1185">Reference proteome</keyword>
<organism evidence="1 2">
    <name type="scientific">Nicotiana tabacum</name>
    <name type="common">Common tobacco</name>
    <dbReference type="NCBI Taxonomy" id="4097"/>
    <lineage>
        <taxon>Eukaryota</taxon>
        <taxon>Viridiplantae</taxon>
        <taxon>Streptophyta</taxon>
        <taxon>Embryophyta</taxon>
        <taxon>Tracheophyta</taxon>
        <taxon>Spermatophyta</taxon>
        <taxon>Magnoliopsida</taxon>
        <taxon>eudicotyledons</taxon>
        <taxon>Gunneridae</taxon>
        <taxon>Pentapetalae</taxon>
        <taxon>asterids</taxon>
        <taxon>lamiids</taxon>
        <taxon>Solanales</taxon>
        <taxon>Solanaceae</taxon>
        <taxon>Nicotianoideae</taxon>
        <taxon>Nicotianeae</taxon>
        <taxon>Nicotiana</taxon>
    </lineage>
</organism>
<name>A0AC58T5P3_TOBAC</name>
<gene>
    <name evidence="2" type="primary">LOC107817584</name>
</gene>
<protein>
    <submittedName>
        <fullName evidence="2">Uncharacterized protein LOC107817584</fullName>
    </submittedName>
</protein>
<sequence length="193" mass="22536">MLFADDIVLIDETHDGVNARLEVWRQTLESKGIKLSRPKTDYLECKFSDGMYEEGVKVKICTQVVPKRDSFKYFRSIMQGKGEIDEDATHHIGAVWMRWRLALGFLYDKSVPAGLGKFYIVVVGPATLYGGECWPIKKSHVQKLKVAEMRMLRWMCGHIRKDRIRNKVIRGYLLLPFKSRWLQQTWSKKPRNS</sequence>
<reference evidence="2" key="2">
    <citation type="submission" date="2025-08" db="UniProtKB">
        <authorList>
            <consortium name="RefSeq"/>
        </authorList>
    </citation>
    <scope>IDENTIFICATION</scope>
    <source>
        <tissue evidence="2">Leaf</tissue>
    </source>
</reference>
<evidence type="ECO:0000313" key="1">
    <source>
        <dbReference type="Proteomes" id="UP000790787"/>
    </source>
</evidence>
<dbReference type="RefSeq" id="XP_075092556.1">
    <property type="nucleotide sequence ID" value="XM_075236455.1"/>
</dbReference>
<accession>A0AC58T5P3</accession>
<reference evidence="1" key="1">
    <citation type="journal article" date="2014" name="Nat. Commun.">
        <title>The tobacco genome sequence and its comparison with those of tomato and potato.</title>
        <authorList>
            <person name="Sierro N."/>
            <person name="Battey J.N."/>
            <person name="Ouadi S."/>
            <person name="Bakaher N."/>
            <person name="Bovet L."/>
            <person name="Willig A."/>
            <person name="Goepfert S."/>
            <person name="Peitsch M.C."/>
            <person name="Ivanov N.V."/>
        </authorList>
    </citation>
    <scope>NUCLEOTIDE SEQUENCE [LARGE SCALE GENOMIC DNA]</scope>
</reference>
<proteinExistence type="predicted"/>